<dbReference type="EMBL" id="JANBUP010000003">
    <property type="protein sequence ID" value="KAJ2814109.1"/>
    <property type="molecule type" value="Genomic_DNA"/>
</dbReference>
<accession>A0ACC1LRH8</accession>
<comment type="caution">
    <text evidence="1">The sequence shown here is derived from an EMBL/GenBank/DDBJ whole genome shotgun (WGS) entry which is preliminary data.</text>
</comment>
<dbReference type="Proteomes" id="UP001140096">
    <property type="component" value="Unassembled WGS sequence"/>
</dbReference>
<evidence type="ECO:0000313" key="2">
    <source>
        <dbReference type="Proteomes" id="UP001140096"/>
    </source>
</evidence>
<keyword evidence="2" id="KW-1185">Reference proteome</keyword>
<protein>
    <submittedName>
        <fullName evidence="1">Uncharacterized protein</fullName>
    </submittedName>
</protein>
<proteinExistence type="predicted"/>
<sequence length="138" mass="14627">MLRDLFGGAMSMAIPDGMTDISVLRQVPDHQEVFANAQTDSSIIVEILESVPQKGLDALAYHYEQVSELNADEHPGYLYTGPLAVPSMAEGAAFVLCGQQEAAKFNEGDHAKNTIVRGQQQPLSAPAQQGCGRAAGGV</sequence>
<reference evidence="1" key="1">
    <citation type="submission" date="2022-07" db="EMBL/GenBank/DDBJ databases">
        <title>Phylogenomic reconstructions and comparative analyses of Kickxellomycotina fungi.</title>
        <authorList>
            <person name="Reynolds N.K."/>
            <person name="Stajich J.E."/>
            <person name="Barry K."/>
            <person name="Grigoriev I.V."/>
            <person name="Crous P."/>
            <person name="Smith M.E."/>
        </authorList>
    </citation>
    <scope>NUCLEOTIDE SEQUENCE</scope>
    <source>
        <strain evidence="1">CBS 102833</strain>
    </source>
</reference>
<evidence type="ECO:0000313" key="1">
    <source>
        <dbReference type="EMBL" id="KAJ2814109.1"/>
    </source>
</evidence>
<name>A0ACC1LRH8_9FUNG</name>
<gene>
    <name evidence="1" type="ORF">H4S07_000095</name>
</gene>
<organism evidence="1 2">
    <name type="scientific">Coemansia furcata</name>
    <dbReference type="NCBI Taxonomy" id="417177"/>
    <lineage>
        <taxon>Eukaryota</taxon>
        <taxon>Fungi</taxon>
        <taxon>Fungi incertae sedis</taxon>
        <taxon>Zoopagomycota</taxon>
        <taxon>Kickxellomycotina</taxon>
        <taxon>Kickxellomycetes</taxon>
        <taxon>Kickxellales</taxon>
        <taxon>Kickxellaceae</taxon>
        <taxon>Coemansia</taxon>
    </lineage>
</organism>